<dbReference type="AlphaFoldDB" id="A0A976IEI5"/>
<dbReference type="GeneID" id="94347504"/>
<keyword evidence="2" id="KW-1185">Reference proteome</keyword>
<dbReference type="RefSeq" id="XP_067817989.1">
    <property type="nucleotide sequence ID" value="XM_067961833.1"/>
</dbReference>
<dbReference type="KEGG" id="blac:94347504"/>
<evidence type="ECO:0000313" key="2">
    <source>
        <dbReference type="Proteomes" id="UP000294530"/>
    </source>
</evidence>
<comment type="caution">
    <text evidence="1">The sequence shown here is derived from an EMBL/GenBank/DDBJ whole genome shotgun (WGS) entry which is preliminary data.</text>
</comment>
<evidence type="ECO:0000313" key="1">
    <source>
        <dbReference type="EMBL" id="TDH68490.1"/>
    </source>
</evidence>
<dbReference type="Proteomes" id="UP000294530">
    <property type="component" value="Unassembled WGS sequence"/>
</dbReference>
<dbReference type="EMBL" id="SHOA02000016">
    <property type="protein sequence ID" value="TDH68490.1"/>
    <property type="molecule type" value="Genomic_DNA"/>
</dbReference>
<accession>A0A976IEI5</accession>
<sequence>MTLEAAFDAVALDQRQCYLVVDVKSFTAGLSIAKGGLCRMTFLRRLVLDHIWFCCERLLKKG</sequence>
<proteinExistence type="predicted"/>
<name>A0A976IEI5_BRELC</name>
<reference evidence="1 2" key="1">
    <citation type="journal article" date="2021" name="Genome Biol.">
        <title>AFLAP: assembly-free linkage analysis pipeline using k-mers from genome sequencing data.</title>
        <authorList>
            <person name="Fletcher K."/>
            <person name="Zhang L."/>
            <person name="Gil J."/>
            <person name="Han R."/>
            <person name="Cavanaugh K."/>
            <person name="Michelmore R."/>
        </authorList>
    </citation>
    <scope>NUCLEOTIDE SEQUENCE [LARGE SCALE GENOMIC DNA]</scope>
    <source>
        <strain evidence="1 2">SF5</strain>
    </source>
</reference>
<protein>
    <submittedName>
        <fullName evidence="1">Uncharacterized protein</fullName>
    </submittedName>
</protein>
<gene>
    <name evidence="1" type="ORF">CCR75_003740</name>
</gene>
<organism evidence="1 2">
    <name type="scientific">Bremia lactucae</name>
    <name type="common">Lettuce downy mildew</name>
    <dbReference type="NCBI Taxonomy" id="4779"/>
    <lineage>
        <taxon>Eukaryota</taxon>
        <taxon>Sar</taxon>
        <taxon>Stramenopiles</taxon>
        <taxon>Oomycota</taxon>
        <taxon>Peronosporomycetes</taxon>
        <taxon>Peronosporales</taxon>
        <taxon>Peronosporaceae</taxon>
        <taxon>Bremia</taxon>
    </lineage>
</organism>